<dbReference type="InterPro" id="IPR040239">
    <property type="entry name" value="HcpB-like"/>
</dbReference>
<evidence type="ECO:0000256" key="3">
    <source>
        <dbReference type="ARBA" id="ARBA00012865"/>
    </source>
</evidence>
<accession>A0A4U8SC66</accession>
<keyword evidence="8" id="KW-0046">Antibiotic resistance</keyword>
<dbReference type="PANTHER" id="PTHR13891:SF1">
    <property type="entry name" value="CYTOCHROME C OXIDASE ASSEMBLY FACTOR 7"/>
    <property type="match status" value="1"/>
</dbReference>
<dbReference type="Proteomes" id="UP000029878">
    <property type="component" value="Unassembled WGS sequence"/>
</dbReference>
<evidence type="ECO:0000313" key="11">
    <source>
        <dbReference type="EMBL" id="TLD83723.1"/>
    </source>
</evidence>
<evidence type="ECO:0000256" key="6">
    <source>
        <dbReference type="ARBA" id="ARBA00022803"/>
    </source>
</evidence>
<dbReference type="Gene3D" id="1.25.40.10">
    <property type="entry name" value="Tetratricopeptide repeat domain"/>
    <property type="match status" value="1"/>
</dbReference>
<evidence type="ECO:0000256" key="5">
    <source>
        <dbReference type="ARBA" id="ARBA00022801"/>
    </source>
</evidence>
<evidence type="ECO:0000256" key="2">
    <source>
        <dbReference type="ARBA" id="ARBA00008486"/>
    </source>
</evidence>
<comment type="function">
    <text evidence="9">Hydrolyzes 6-aminopenicillinic acid and 7-aminocephalosporanic acid (ACA) derivatives.</text>
</comment>
<gene>
    <name evidence="11" type="ORF">LS81_004045</name>
</gene>
<sequence length="285" mass="32587">MRIFLAKVIDFNQNKLGISHTLHHLVALFVKSFVSKFLLLLGLLMCSMSYIAYAQTQNTHSFLPQKPLTAMQGSFLAWYQQCAKKNYTSCGLVGRSYYEGYGVLPNIDKAKYYFTKACYNGIVESCLLLGNFAKENTKQEYIALLYQQACDLDHKESCLQLSDILLKELKKDTTDSKKKQISSLFDKICKLEDDKECFRKRAFDAQVGDNMDMLLAIEFQQVLAACKKAQQDYADDMRSCGEVGIKYANGLGVDKDKQEAQTYFHIACKKHNEFCRYEILDSILN</sequence>
<dbReference type="OrthoDB" id="5329224at2"/>
<dbReference type="PANTHER" id="PTHR13891">
    <property type="entry name" value="CYTOCHROME C OXIDASE ASSEMBLY FACTOR 7"/>
    <property type="match status" value="1"/>
</dbReference>
<keyword evidence="6" id="KW-0802">TPR repeat</keyword>
<organism evidence="11 12">
    <name type="scientific">Helicobacter trogontum</name>
    <dbReference type="NCBI Taxonomy" id="50960"/>
    <lineage>
        <taxon>Bacteria</taxon>
        <taxon>Pseudomonadati</taxon>
        <taxon>Campylobacterota</taxon>
        <taxon>Epsilonproteobacteria</taxon>
        <taxon>Campylobacterales</taxon>
        <taxon>Helicobacteraceae</taxon>
        <taxon>Helicobacter</taxon>
    </lineage>
</organism>
<comment type="similarity">
    <text evidence="2 9">Belongs to the hcp beta-lactamase family.</text>
</comment>
<evidence type="ECO:0000256" key="4">
    <source>
        <dbReference type="ARBA" id="ARBA00022737"/>
    </source>
</evidence>
<keyword evidence="10" id="KW-0472">Membrane</keyword>
<evidence type="ECO:0000256" key="9">
    <source>
        <dbReference type="RuleBase" id="RU366075"/>
    </source>
</evidence>
<keyword evidence="4" id="KW-0677">Repeat</keyword>
<dbReference type="InterPro" id="IPR006597">
    <property type="entry name" value="Sel1-like"/>
</dbReference>
<evidence type="ECO:0000256" key="7">
    <source>
        <dbReference type="ARBA" id="ARBA00023157"/>
    </source>
</evidence>
<keyword evidence="5 9" id="KW-0378">Hydrolase</keyword>
<dbReference type="GO" id="GO:0046677">
    <property type="term" value="P:response to antibiotic"/>
    <property type="evidence" value="ECO:0007669"/>
    <property type="project" value="UniProtKB-KW"/>
</dbReference>
<dbReference type="GO" id="GO:0005576">
    <property type="term" value="C:extracellular region"/>
    <property type="evidence" value="ECO:0007669"/>
    <property type="project" value="UniProtKB-SubCell"/>
</dbReference>
<dbReference type="SUPFAM" id="SSF81901">
    <property type="entry name" value="HCP-like"/>
    <property type="match status" value="2"/>
</dbReference>
<comment type="catalytic activity">
    <reaction evidence="1 9">
        <text>a beta-lactam + H2O = a substituted beta-amino acid</text>
        <dbReference type="Rhea" id="RHEA:20401"/>
        <dbReference type="ChEBI" id="CHEBI:15377"/>
        <dbReference type="ChEBI" id="CHEBI:35627"/>
        <dbReference type="ChEBI" id="CHEBI:140347"/>
        <dbReference type="EC" id="3.5.2.6"/>
    </reaction>
</comment>
<dbReference type="EC" id="3.5.2.6" evidence="3 9"/>
<keyword evidence="10" id="KW-1133">Transmembrane helix</keyword>
<name>A0A4U8SC66_9HELI</name>
<dbReference type="InterPro" id="IPR011990">
    <property type="entry name" value="TPR-like_helical_dom_sf"/>
</dbReference>
<evidence type="ECO:0000256" key="1">
    <source>
        <dbReference type="ARBA" id="ARBA00001526"/>
    </source>
</evidence>
<keyword evidence="9" id="KW-0964">Secreted</keyword>
<dbReference type="EMBL" id="JRPL02000006">
    <property type="protein sequence ID" value="TLD83723.1"/>
    <property type="molecule type" value="Genomic_DNA"/>
</dbReference>
<evidence type="ECO:0000256" key="8">
    <source>
        <dbReference type="ARBA" id="ARBA00023251"/>
    </source>
</evidence>
<dbReference type="SMART" id="SM00671">
    <property type="entry name" value="SEL1"/>
    <property type="match status" value="3"/>
</dbReference>
<evidence type="ECO:0000313" key="12">
    <source>
        <dbReference type="Proteomes" id="UP000029878"/>
    </source>
</evidence>
<proteinExistence type="inferred from homology"/>
<dbReference type="GO" id="GO:0008800">
    <property type="term" value="F:beta-lactamase activity"/>
    <property type="evidence" value="ECO:0007669"/>
    <property type="project" value="UniProtKB-UniRule"/>
</dbReference>
<protein>
    <recommendedName>
        <fullName evidence="3 9">Beta-lactamase</fullName>
        <ecNumber evidence="3 9">3.5.2.6</ecNumber>
    </recommendedName>
</protein>
<reference evidence="11 12" key="1">
    <citation type="journal article" date="2014" name="Genome Announc.">
        <title>Draft genome sequences of eight enterohepatic helicobacter species isolated from both laboratory and wild rodents.</title>
        <authorList>
            <person name="Sheh A."/>
            <person name="Shen Z."/>
            <person name="Fox J.G."/>
        </authorList>
    </citation>
    <scope>NUCLEOTIDE SEQUENCE [LARGE SCALE GENOMIC DNA]</scope>
    <source>
        <strain evidence="11 12">ATCC 700114</strain>
    </source>
</reference>
<comment type="subcellular location">
    <subcellularLocation>
        <location evidence="9">Secreted</location>
    </subcellularLocation>
</comment>
<feature type="transmembrane region" description="Helical" evidence="10">
    <location>
        <begin position="33"/>
        <end position="53"/>
    </location>
</feature>
<dbReference type="AlphaFoldDB" id="A0A4U8SC66"/>
<dbReference type="Pfam" id="PF08238">
    <property type="entry name" value="Sel1"/>
    <property type="match status" value="2"/>
</dbReference>
<evidence type="ECO:0000256" key="10">
    <source>
        <dbReference type="SAM" id="Phobius"/>
    </source>
</evidence>
<dbReference type="RefSeq" id="WP_034344256.1">
    <property type="nucleotide sequence ID" value="NZ_FZNG01000025.1"/>
</dbReference>
<keyword evidence="7" id="KW-1015">Disulfide bond</keyword>
<comment type="caution">
    <text evidence="11">The sequence shown here is derived from an EMBL/GenBank/DDBJ whole genome shotgun (WGS) entry which is preliminary data.</text>
</comment>
<keyword evidence="10" id="KW-0812">Transmembrane</keyword>